<evidence type="ECO:0000313" key="2">
    <source>
        <dbReference type="Proteomes" id="UP000033140"/>
    </source>
</evidence>
<keyword evidence="2" id="KW-1185">Reference proteome</keyword>
<reference evidence="1 2" key="1">
    <citation type="journal article" date="2011" name="J. Gen. Appl. Microbiol.">
        <title>Draft genome sequencing of the enigmatic yeast Saitoella complicata.</title>
        <authorList>
            <person name="Nishida H."/>
            <person name="Hamamoto M."/>
            <person name="Sugiyama J."/>
        </authorList>
    </citation>
    <scope>NUCLEOTIDE SEQUENCE [LARGE SCALE GENOMIC DNA]</scope>
    <source>
        <strain evidence="1 2">NRRL Y-17804</strain>
    </source>
</reference>
<name>A0A0E9NEL8_SAICN</name>
<reference evidence="1 2" key="3">
    <citation type="journal article" date="2015" name="Genome Announc.">
        <title>Draft Genome Sequence of the Archiascomycetous Yeast Saitoella complicata.</title>
        <authorList>
            <person name="Yamauchi K."/>
            <person name="Kondo S."/>
            <person name="Hamamoto M."/>
            <person name="Takahashi Y."/>
            <person name="Ogura Y."/>
            <person name="Hayashi T."/>
            <person name="Nishida H."/>
        </authorList>
    </citation>
    <scope>NUCLEOTIDE SEQUENCE [LARGE SCALE GENOMIC DNA]</scope>
    <source>
        <strain evidence="1 2">NRRL Y-17804</strain>
    </source>
</reference>
<evidence type="ECO:0000313" key="1">
    <source>
        <dbReference type="EMBL" id="GAO47855.1"/>
    </source>
</evidence>
<reference evidence="1 2" key="2">
    <citation type="journal article" date="2014" name="J. Gen. Appl. Microbiol.">
        <title>The early diverging ascomycetous budding yeast Saitoella complicata has three histone deacetylases belonging to the Clr6, Hos2, and Rpd3 lineages.</title>
        <authorList>
            <person name="Nishida H."/>
            <person name="Matsumoto T."/>
            <person name="Kondo S."/>
            <person name="Hamamoto M."/>
            <person name="Yoshikawa H."/>
        </authorList>
    </citation>
    <scope>NUCLEOTIDE SEQUENCE [LARGE SCALE GENOMIC DNA]</scope>
    <source>
        <strain evidence="1 2">NRRL Y-17804</strain>
    </source>
</reference>
<gene>
    <name evidence="1" type="ORF">G7K_2051-t1</name>
</gene>
<dbReference type="EMBL" id="BACD03000011">
    <property type="protein sequence ID" value="GAO47855.1"/>
    <property type="molecule type" value="Genomic_DNA"/>
</dbReference>
<accession>A0A0E9NEL8</accession>
<comment type="caution">
    <text evidence="1">The sequence shown here is derived from an EMBL/GenBank/DDBJ whole genome shotgun (WGS) entry which is preliminary data.</text>
</comment>
<dbReference type="Proteomes" id="UP000033140">
    <property type="component" value="Unassembled WGS sequence"/>
</dbReference>
<dbReference type="AlphaFoldDB" id="A0A0E9NEL8"/>
<sequence length="86" mass="9749">MMLTSVYPSLEPSPIAFFSCSVRDVNMVVNVLSKTYDEIRSPREHLLQSQQPFGTLTLYSCHLSIYSRCVPLTSFSSIRGSYHART</sequence>
<organism evidence="1 2">
    <name type="scientific">Saitoella complicata (strain BCRC 22490 / CBS 7301 / JCM 7358 / NBRC 10748 / NRRL Y-17804)</name>
    <dbReference type="NCBI Taxonomy" id="698492"/>
    <lineage>
        <taxon>Eukaryota</taxon>
        <taxon>Fungi</taxon>
        <taxon>Dikarya</taxon>
        <taxon>Ascomycota</taxon>
        <taxon>Taphrinomycotina</taxon>
        <taxon>Taphrinomycotina incertae sedis</taxon>
        <taxon>Saitoella</taxon>
    </lineage>
</organism>
<proteinExistence type="predicted"/>
<protein>
    <submittedName>
        <fullName evidence="1">Uncharacterized protein</fullName>
    </submittedName>
</protein>